<dbReference type="InterPro" id="IPR053185">
    <property type="entry name" value="SET_domain_protein"/>
</dbReference>
<evidence type="ECO:0000256" key="1">
    <source>
        <dbReference type="SAM" id="MobiDB-lite"/>
    </source>
</evidence>
<dbReference type="Gene3D" id="1.25.40.10">
    <property type="entry name" value="Tetratricopeptide repeat domain"/>
    <property type="match status" value="1"/>
</dbReference>
<evidence type="ECO:0000259" key="2">
    <source>
        <dbReference type="PROSITE" id="PS50280"/>
    </source>
</evidence>
<dbReference type="SMART" id="SM00317">
    <property type="entry name" value="SET"/>
    <property type="match status" value="1"/>
</dbReference>
<dbReference type="OMA" id="CKPRTER"/>
<dbReference type="SUPFAM" id="SSF82199">
    <property type="entry name" value="SET domain"/>
    <property type="match status" value="1"/>
</dbReference>
<protein>
    <recommendedName>
        <fullName evidence="2">SET domain-containing protein</fullName>
    </recommendedName>
</protein>
<evidence type="ECO:0000313" key="4">
    <source>
        <dbReference type="Proteomes" id="UP000091967"/>
    </source>
</evidence>
<sequence length="360" mass="40481">MGYDVECDDSEQVDVSIDSYEQVDESNLTSTVGTSSSEPTTSKMPSFEVQPIPGKGKGLIAIQRITMGTRILIESPLVQSNNAPPALLEPILARKLNALTKEQQRQFLSLHNNFPGKYPFSGIMETNALPCWNGEASGGAVYPIICLINHSCNANAHSSWNEALEQQTIHATRDIAPGEEITISYGDADLFASRKTWLRENFGFDCNCSVCLLPPAELEKSDRRRELIQQLETRIGDLFCMMSRPNVSLANCRLLLQVLEEEFANGTTPLLANAYNDAFLVVIRHGDVARGAIFAERAYQIRILCYGGDHPETQMIQRLAEDPKIDKGFAAYSMRWKTEKREIRQELKGDEFEKWLWRQE</sequence>
<dbReference type="EMBL" id="LYXU01000004">
    <property type="protein sequence ID" value="OBS20031.1"/>
    <property type="molecule type" value="Genomic_DNA"/>
</dbReference>
<dbReference type="STRING" id="36050.A0A1B8AHW1"/>
<gene>
    <name evidence="3" type="ORF">FPOA_11752</name>
</gene>
<dbReference type="InterPro" id="IPR001214">
    <property type="entry name" value="SET_dom"/>
</dbReference>
<keyword evidence="4" id="KW-1185">Reference proteome</keyword>
<dbReference type="PANTHER" id="PTHR47332:SF4">
    <property type="entry name" value="SET DOMAIN-CONTAINING PROTEIN 5"/>
    <property type="match status" value="1"/>
</dbReference>
<accession>A0A1B8AHW1</accession>
<dbReference type="Pfam" id="PF00856">
    <property type="entry name" value="SET"/>
    <property type="match status" value="1"/>
</dbReference>
<feature type="domain" description="SET" evidence="2">
    <location>
        <begin position="45"/>
        <end position="186"/>
    </location>
</feature>
<name>A0A1B8AHW1_FUSPO</name>
<dbReference type="Gene3D" id="2.170.270.10">
    <property type="entry name" value="SET domain"/>
    <property type="match status" value="1"/>
</dbReference>
<dbReference type="Proteomes" id="UP000091967">
    <property type="component" value="Unassembled WGS sequence"/>
</dbReference>
<dbReference type="AlphaFoldDB" id="A0A1B8AHW1"/>
<proteinExistence type="predicted"/>
<dbReference type="InterPro" id="IPR011990">
    <property type="entry name" value="TPR-like_helical_dom_sf"/>
</dbReference>
<dbReference type="PANTHER" id="PTHR47332">
    <property type="entry name" value="SET DOMAIN-CONTAINING PROTEIN 5"/>
    <property type="match status" value="1"/>
</dbReference>
<dbReference type="PROSITE" id="PS50280">
    <property type="entry name" value="SET"/>
    <property type="match status" value="1"/>
</dbReference>
<comment type="caution">
    <text evidence="3">The sequence shown here is derived from an EMBL/GenBank/DDBJ whole genome shotgun (WGS) entry which is preliminary data.</text>
</comment>
<organism evidence="3 4">
    <name type="scientific">Fusarium poae</name>
    <dbReference type="NCBI Taxonomy" id="36050"/>
    <lineage>
        <taxon>Eukaryota</taxon>
        <taxon>Fungi</taxon>
        <taxon>Dikarya</taxon>
        <taxon>Ascomycota</taxon>
        <taxon>Pezizomycotina</taxon>
        <taxon>Sordariomycetes</taxon>
        <taxon>Hypocreomycetidae</taxon>
        <taxon>Hypocreales</taxon>
        <taxon>Nectriaceae</taxon>
        <taxon>Fusarium</taxon>
    </lineage>
</organism>
<reference evidence="3 4" key="1">
    <citation type="submission" date="2016-06" db="EMBL/GenBank/DDBJ databases">
        <title>Living apart together: crosstalk between the core and supernumerary genomes in a fungal plant pathogen.</title>
        <authorList>
            <person name="Vanheule A."/>
            <person name="Audenaert K."/>
            <person name="Warris S."/>
            <person name="Van De Geest H."/>
            <person name="Schijlen E."/>
            <person name="Hofte M."/>
            <person name="De Saeger S."/>
            <person name="Haesaert G."/>
            <person name="Waalwijk C."/>
            <person name="Van Der Lee T."/>
        </authorList>
    </citation>
    <scope>NUCLEOTIDE SEQUENCE [LARGE SCALE GENOMIC DNA]</scope>
    <source>
        <strain evidence="3 4">2516</strain>
    </source>
</reference>
<feature type="compositionally biased region" description="Polar residues" evidence="1">
    <location>
        <begin position="25"/>
        <end position="44"/>
    </location>
</feature>
<dbReference type="InterPro" id="IPR046341">
    <property type="entry name" value="SET_dom_sf"/>
</dbReference>
<feature type="region of interest" description="Disordered" evidence="1">
    <location>
        <begin position="19"/>
        <end position="49"/>
    </location>
</feature>
<dbReference type="CDD" id="cd20071">
    <property type="entry name" value="SET_SMYD"/>
    <property type="match status" value="1"/>
</dbReference>
<evidence type="ECO:0000313" key="3">
    <source>
        <dbReference type="EMBL" id="OBS20031.1"/>
    </source>
</evidence>